<proteinExistence type="predicted"/>
<organism evidence="1 2">
    <name type="scientific">Anaerobacterium chartisolvens</name>
    <dbReference type="NCBI Taxonomy" id="1297424"/>
    <lineage>
        <taxon>Bacteria</taxon>
        <taxon>Bacillati</taxon>
        <taxon>Bacillota</taxon>
        <taxon>Clostridia</taxon>
        <taxon>Eubacteriales</taxon>
        <taxon>Oscillospiraceae</taxon>
        <taxon>Anaerobacterium</taxon>
    </lineage>
</organism>
<dbReference type="Proteomes" id="UP000253034">
    <property type="component" value="Unassembled WGS sequence"/>
</dbReference>
<protein>
    <submittedName>
        <fullName evidence="1">Uncharacterized protein</fullName>
    </submittedName>
</protein>
<reference evidence="1 2" key="1">
    <citation type="submission" date="2018-07" db="EMBL/GenBank/DDBJ databases">
        <title>Genomic Encyclopedia of Type Strains, Phase IV (KMG-IV): sequencing the most valuable type-strain genomes for metagenomic binning, comparative biology and taxonomic classification.</title>
        <authorList>
            <person name="Goeker M."/>
        </authorList>
    </citation>
    <scope>NUCLEOTIDE SEQUENCE [LARGE SCALE GENOMIC DNA]</scope>
    <source>
        <strain evidence="1 2">DSM 27016</strain>
    </source>
</reference>
<evidence type="ECO:0000313" key="1">
    <source>
        <dbReference type="EMBL" id="RCX20098.1"/>
    </source>
</evidence>
<dbReference type="RefSeq" id="WP_170138001.1">
    <property type="nucleotide sequence ID" value="NZ_QPJT01000002.1"/>
</dbReference>
<sequence length="238" mass="24260">MKFSKAQSSSLSGWKVKASLLVCCLSILCTLVAPSNLGSVYAAGSSSATLYAVSPTDQNLSLANPSVAAPGGRGYMTPQAVIAKDSAGNPLPGIPVTFEVPANGYLTCVMRGYNKNTITVTTDSNGMASAANTHQSFLGEGFQVYSQYPAITHTLQVKATAPGSNTVSFNVNVATVIPGTTPVDPPTNKILSSLSPIDQNLSLANPSVAAPGGRGYMTPQAVIAKDSAGNPLPGIPVT</sequence>
<comment type="caution">
    <text evidence="1">The sequence shown here is derived from an EMBL/GenBank/DDBJ whole genome shotgun (WGS) entry which is preliminary data.</text>
</comment>
<name>A0A369BHP9_9FIRM</name>
<dbReference type="AlphaFoldDB" id="A0A369BHP9"/>
<dbReference type="Gene3D" id="2.60.40.10">
    <property type="entry name" value="Immunoglobulins"/>
    <property type="match status" value="1"/>
</dbReference>
<dbReference type="InterPro" id="IPR013783">
    <property type="entry name" value="Ig-like_fold"/>
</dbReference>
<dbReference type="EMBL" id="QPJT01000002">
    <property type="protein sequence ID" value="RCX20098.1"/>
    <property type="molecule type" value="Genomic_DNA"/>
</dbReference>
<feature type="non-terminal residue" evidence="1">
    <location>
        <position position="238"/>
    </location>
</feature>
<keyword evidence="2" id="KW-1185">Reference proteome</keyword>
<dbReference type="InterPro" id="IPR008964">
    <property type="entry name" value="Invasin/intimin_cell_adhesion"/>
</dbReference>
<evidence type="ECO:0000313" key="2">
    <source>
        <dbReference type="Proteomes" id="UP000253034"/>
    </source>
</evidence>
<accession>A0A369BHP9</accession>
<gene>
    <name evidence="1" type="ORF">DFR58_102167</name>
</gene>
<dbReference type="SUPFAM" id="SSF49373">
    <property type="entry name" value="Invasin/intimin cell-adhesion fragments"/>
    <property type="match status" value="1"/>
</dbReference>